<dbReference type="EMBL" id="AFHG01000049">
    <property type="protein sequence ID" value="EGK71581.1"/>
    <property type="molecule type" value="Genomic_DNA"/>
</dbReference>
<dbReference type="GO" id="GO:0016740">
    <property type="term" value="F:transferase activity"/>
    <property type="evidence" value="ECO:0007669"/>
    <property type="project" value="UniProtKB-KW"/>
</dbReference>
<evidence type="ECO:0000313" key="1">
    <source>
        <dbReference type="EMBL" id="EGK71581.1"/>
    </source>
</evidence>
<comment type="caution">
    <text evidence="1">The sequence shown here is derived from an EMBL/GenBank/DDBJ whole genome shotgun (WGS) entry which is preliminary data.</text>
</comment>
<name>F5RCT0_METUF</name>
<dbReference type="Proteomes" id="UP000005019">
    <property type="component" value="Unassembled WGS sequence"/>
</dbReference>
<protein>
    <submittedName>
        <fullName evidence="1">Nucleotidyltransferase domain-containing protein</fullName>
    </submittedName>
</protein>
<organism evidence="1 2">
    <name type="scientific">Methyloversatilis universalis (strain ATCC BAA-1314 / DSM 25237 / JCM 13912 / CCUG 52030 / FAM5)</name>
    <dbReference type="NCBI Taxonomy" id="1000565"/>
    <lineage>
        <taxon>Bacteria</taxon>
        <taxon>Pseudomonadati</taxon>
        <taxon>Pseudomonadota</taxon>
        <taxon>Betaproteobacteria</taxon>
        <taxon>Nitrosomonadales</taxon>
        <taxon>Sterolibacteriaceae</taxon>
        <taxon>Methyloversatilis</taxon>
    </lineage>
</organism>
<accession>F5RCT0</accession>
<dbReference type="STRING" id="1000565.METUNv1_02085"/>
<reference evidence="1 2" key="1">
    <citation type="journal article" date="2011" name="J. Bacteriol.">
        <title>Genome sequence of Methyloversatilis universalis FAM5T, a methylotrophic representative of the order Rhodocyclales.</title>
        <authorList>
            <person name="Kittichotirat W."/>
            <person name="Good N.M."/>
            <person name="Hall R."/>
            <person name="Bringel F."/>
            <person name="Lajus A."/>
            <person name="Medigue C."/>
            <person name="Smalley N.E."/>
            <person name="Beck D."/>
            <person name="Bumgarner R."/>
            <person name="Vuilleumier S."/>
            <person name="Kalyuzhnaya M.G."/>
        </authorList>
    </citation>
    <scope>NUCLEOTIDE SEQUENCE [LARGE SCALE GENOMIC DNA]</scope>
    <source>
        <strain evidence="2">ATCC BAA-1314 / JCM 13912 / FAM5</strain>
    </source>
</reference>
<proteinExistence type="predicted"/>
<evidence type="ECO:0000313" key="2">
    <source>
        <dbReference type="Proteomes" id="UP000005019"/>
    </source>
</evidence>
<dbReference type="AlphaFoldDB" id="F5RCT0"/>
<sequence length="207" mass="23394">MAEDSTNPLHLSLLHPTMRPSNIRRQIASAAARLIAEEGMRDYGMAKRKAARQLGIGPNEELPTNAEIEEAVRDYQAIYFADEQPEQLRTLRSATLELMVELDRFKPYATGGVVDGTAGRFSAIELQVFADSAKEVEVFLLNNGVDFDSRDPRRPDRNSPETTLLFDWDDLPVELSVFPAGLERSRSRERMRAESLRALLDKEEETE</sequence>
<gene>
    <name evidence="1" type="ORF">METUNv1_02085</name>
</gene>
<keyword evidence="2" id="KW-1185">Reference proteome</keyword>
<dbReference type="eggNOG" id="COG2413">
    <property type="taxonomic scope" value="Bacteria"/>
</dbReference>
<dbReference type="RefSeq" id="WP_008061400.1">
    <property type="nucleotide sequence ID" value="NZ_AFHG01000049.1"/>
</dbReference>
<keyword evidence="1" id="KW-0808">Transferase</keyword>